<keyword evidence="7" id="KW-1185">Reference proteome</keyword>
<keyword evidence="3" id="KW-0408">Iron</keyword>
<keyword evidence="2" id="KW-0378">Hydrolase</keyword>
<evidence type="ECO:0000256" key="1">
    <source>
        <dbReference type="ARBA" id="ARBA00022723"/>
    </source>
</evidence>
<gene>
    <name evidence="6" type="ORF">H9L12_01885</name>
</gene>
<dbReference type="GO" id="GO:0004112">
    <property type="term" value="F:cyclic-nucleotide phosphodiesterase activity"/>
    <property type="evidence" value="ECO:0007669"/>
    <property type="project" value="InterPro"/>
</dbReference>
<dbReference type="InterPro" id="IPR050884">
    <property type="entry name" value="CNP_phosphodiesterase-III"/>
</dbReference>
<name>A0A7G9SC28_9SPHN</name>
<dbReference type="InterPro" id="IPR004843">
    <property type="entry name" value="Calcineurin-like_PHP"/>
</dbReference>
<dbReference type="CDD" id="cd07402">
    <property type="entry name" value="MPP_GpdQ"/>
    <property type="match status" value="1"/>
</dbReference>
<dbReference type="GO" id="GO:0046872">
    <property type="term" value="F:metal ion binding"/>
    <property type="evidence" value="ECO:0007669"/>
    <property type="project" value="UniProtKB-KW"/>
</dbReference>
<proteinExistence type="inferred from homology"/>
<feature type="domain" description="Calcineurin-like phosphoesterase" evidence="5">
    <location>
        <begin position="12"/>
        <end position="205"/>
    </location>
</feature>
<organism evidence="6 7">
    <name type="scientific">Sphingomonas rhizophila</name>
    <dbReference type="NCBI Taxonomy" id="2071607"/>
    <lineage>
        <taxon>Bacteria</taxon>
        <taxon>Pseudomonadati</taxon>
        <taxon>Pseudomonadota</taxon>
        <taxon>Alphaproteobacteria</taxon>
        <taxon>Sphingomonadales</taxon>
        <taxon>Sphingomonadaceae</taxon>
        <taxon>Sphingomonas</taxon>
    </lineage>
</organism>
<dbReference type="PANTHER" id="PTHR42988:SF2">
    <property type="entry name" value="CYCLIC NUCLEOTIDE PHOSPHODIESTERASE CBUA0032-RELATED"/>
    <property type="match status" value="1"/>
</dbReference>
<dbReference type="InterPro" id="IPR026575">
    <property type="entry name" value="GpdQ/CpdA-like"/>
</dbReference>
<dbReference type="KEGG" id="srhi:H9L12_01885"/>
<protein>
    <submittedName>
        <fullName evidence="6">Phosphodiesterase</fullName>
    </submittedName>
</protein>
<reference evidence="6 7" key="1">
    <citation type="submission" date="2020-08" db="EMBL/GenBank/DDBJ databases">
        <title>Genome sequence of Sphingomonas rhizophila KACC 19189T.</title>
        <authorList>
            <person name="Hyun D.-W."/>
            <person name="Bae J.-W."/>
        </authorList>
    </citation>
    <scope>NUCLEOTIDE SEQUENCE [LARGE SCALE GENOMIC DNA]</scope>
    <source>
        <strain evidence="6 7">KACC 19189</strain>
    </source>
</reference>
<dbReference type="AlphaFoldDB" id="A0A7G9SC28"/>
<evidence type="ECO:0000256" key="4">
    <source>
        <dbReference type="ARBA" id="ARBA00025742"/>
    </source>
</evidence>
<comment type="similarity">
    <text evidence="4">Belongs to the cyclic nucleotide phosphodiesterase class-III family.</text>
</comment>
<sequence length="294" mass="32661">MANASATRDLIVAQITDLHIGFDRDNPHEINVRRLNMVIDELMTMQPKPVVLVVSGDLVENGDDIDAYQHMRALVGRWDGPVLWAIGNHDDRANFLAIVHGVPTDQNGFVQYEADHEGLRFIVLDTLDPGRHGGMMCEQRIAWLADRLAERTEDPTVIILHHPPVDTGIDWMSALSCEQWVQRLNAVVEPARQVVGMMTGHVHRPIATSFAGKPLTVCASTAPWLALDLDPIDPGKPDGRALILGTSPAFALHYWNGERMLTHFDVAEPRHVLASFDTTLQPMIRDFIAERGTG</sequence>
<evidence type="ECO:0000256" key="2">
    <source>
        <dbReference type="ARBA" id="ARBA00022801"/>
    </source>
</evidence>
<accession>A0A7G9SC28</accession>
<evidence type="ECO:0000313" key="6">
    <source>
        <dbReference type="EMBL" id="QNN65403.1"/>
    </source>
</evidence>
<dbReference type="PANTHER" id="PTHR42988">
    <property type="entry name" value="PHOSPHOHYDROLASE"/>
    <property type="match status" value="1"/>
</dbReference>
<dbReference type="SUPFAM" id="SSF56300">
    <property type="entry name" value="Metallo-dependent phosphatases"/>
    <property type="match status" value="1"/>
</dbReference>
<dbReference type="Proteomes" id="UP000515955">
    <property type="component" value="Chromosome"/>
</dbReference>
<evidence type="ECO:0000259" key="5">
    <source>
        <dbReference type="Pfam" id="PF00149"/>
    </source>
</evidence>
<keyword evidence="1" id="KW-0479">Metal-binding</keyword>
<dbReference type="EMBL" id="CP060717">
    <property type="protein sequence ID" value="QNN65403.1"/>
    <property type="molecule type" value="Genomic_DNA"/>
</dbReference>
<evidence type="ECO:0000256" key="3">
    <source>
        <dbReference type="ARBA" id="ARBA00023004"/>
    </source>
</evidence>
<dbReference type="Gene3D" id="3.60.21.10">
    <property type="match status" value="1"/>
</dbReference>
<dbReference type="InterPro" id="IPR029052">
    <property type="entry name" value="Metallo-depent_PP-like"/>
</dbReference>
<dbReference type="Pfam" id="PF00149">
    <property type="entry name" value="Metallophos"/>
    <property type="match status" value="1"/>
</dbReference>
<evidence type="ECO:0000313" key="7">
    <source>
        <dbReference type="Proteomes" id="UP000515955"/>
    </source>
</evidence>
<dbReference type="RefSeq" id="WP_187542395.1">
    <property type="nucleotide sequence ID" value="NZ_CP060717.1"/>
</dbReference>